<keyword evidence="1" id="KW-1133">Transmembrane helix</keyword>
<sequence length="722" mass="83328">MTITFLLSAKRFYSACLSDIMHYALTAVEYATHVDEHRNCTDCKCTPFFQQKKNERQWIFNVLDAMGKVPSGITAGNNLWVGSWNTCRKIGVVKNSQGQLWKGMYCLAHLEAYERNNPLKALNQAERVDAHCYKETNSSLPEDDDAKCFSLIPMLNFGVCMPDSCTDYDVTRMITFAVRLAESAAGREAVCDVKVECRHESKENSMSSSSLAMAALYFLTYTIIMMVFGTLYDLFIYQKENDNLATARRNTHWFLRMILAYSVYTNGLEILQTSKKEGEVDCLHGIRFLSMCWIILGHTYYYIGTSLTTDNLIPTLVNFPKSFYTQIIVQAPLAVDSFFLLSGLLASYIFFKKLIKDRTIRSATSPLMWLMIYIKRYTRITPTYAVIMLFDVTLFTYVSSGPFWRPIEKQGCRISWWTNFLYMNNFLLQDKECCMGWTWYLANDVQFHYVVAPILFIAFSKNVRWGLLLSGLMMTISSFIKLWIIFRNDYPPAPILTTKLQIVNKLDSYWNDVYVRPYVRCGPFVTGVVIGFFLIYLTRHQKHNVLEIPKKWVMLGWTLSTILGLYSVFGLFNYSRTGYISDWWKALYVVIGRPSYALAIGWITFACATQNGGPIGTFLSWKFFMPLSKITFCAYLLHPIMLQIYNLSRPQPFHFTTLFQMLRHAFEAIVVSYLLAFFFALAFEKPFTAFDEMLMPVKSRATSTKKALELKTQNEEGQPLNS</sequence>
<dbReference type="GO" id="GO:0016747">
    <property type="term" value="F:acyltransferase activity, transferring groups other than amino-acyl groups"/>
    <property type="evidence" value="ECO:0007669"/>
    <property type="project" value="InterPro"/>
</dbReference>
<keyword evidence="1" id="KW-0472">Membrane</keyword>
<evidence type="ECO:0000256" key="1">
    <source>
        <dbReference type="SAM" id="Phobius"/>
    </source>
</evidence>
<evidence type="ECO:0000259" key="2">
    <source>
        <dbReference type="SMART" id="SM00703"/>
    </source>
</evidence>
<feature type="transmembrane region" description="Helical" evidence="1">
    <location>
        <begin position="586"/>
        <end position="606"/>
    </location>
</feature>
<evidence type="ECO:0000313" key="3">
    <source>
        <dbReference type="Proteomes" id="UP000035642"/>
    </source>
</evidence>
<organism evidence="3 4">
    <name type="scientific">Angiostrongylus cantonensis</name>
    <name type="common">Rat lungworm</name>
    <dbReference type="NCBI Taxonomy" id="6313"/>
    <lineage>
        <taxon>Eukaryota</taxon>
        <taxon>Metazoa</taxon>
        <taxon>Ecdysozoa</taxon>
        <taxon>Nematoda</taxon>
        <taxon>Chromadorea</taxon>
        <taxon>Rhabditida</taxon>
        <taxon>Rhabditina</taxon>
        <taxon>Rhabditomorpha</taxon>
        <taxon>Strongyloidea</taxon>
        <taxon>Metastrongylidae</taxon>
        <taxon>Angiostrongylus</taxon>
    </lineage>
</organism>
<feature type="transmembrane region" description="Helical" evidence="1">
    <location>
        <begin position="323"/>
        <end position="351"/>
    </location>
</feature>
<feature type="transmembrane region" description="Helical" evidence="1">
    <location>
        <begin position="211"/>
        <end position="232"/>
    </location>
</feature>
<keyword evidence="3" id="KW-1185">Reference proteome</keyword>
<feature type="transmembrane region" description="Helical" evidence="1">
    <location>
        <begin position="283"/>
        <end position="303"/>
    </location>
</feature>
<dbReference type="Pfam" id="PF20146">
    <property type="entry name" value="NRF"/>
    <property type="match status" value="1"/>
</dbReference>
<proteinExistence type="predicted"/>
<feature type="transmembrane region" description="Helical" evidence="1">
    <location>
        <begin position="252"/>
        <end position="271"/>
    </location>
</feature>
<name>A0A158PCW7_ANGCA</name>
<feature type="domain" description="Nose resistant-to-fluoxetine protein N-terminal" evidence="2">
    <location>
        <begin position="40"/>
        <end position="193"/>
    </location>
</feature>
<feature type="transmembrane region" description="Helical" evidence="1">
    <location>
        <begin position="517"/>
        <end position="537"/>
    </location>
</feature>
<dbReference type="Pfam" id="PF01757">
    <property type="entry name" value="Acyl_transf_3"/>
    <property type="match status" value="1"/>
</dbReference>
<feature type="transmembrane region" description="Helical" evidence="1">
    <location>
        <begin position="627"/>
        <end position="645"/>
    </location>
</feature>
<dbReference type="SMART" id="SM00703">
    <property type="entry name" value="NRF"/>
    <property type="match status" value="1"/>
</dbReference>
<dbReference type="AlphaFoldDB" id="A0A158PCW7"/>
<feature type="transmembrane region" description="Helical" evidence="1">
    <location>
        <begin position="466"/>
        <end position="486"/>
    </location>
</feature>
<dbReference type="InterPro" id="IPR002656">
    <property type="entry name" value="Acyl_transf_3_dom"/>
</dbReference>
<feature type="transmembrane region" description="Helical" evidence="1">
    <location>
        <begin position="377"/>
        <end position="398"/>
    </location>
</feature>
<keyword evidence="1" id="KW-0812">Transmembrane</keyword>
<dbReference type="WBParaSite" id="ACAC_0001326601-mRNA-1">
    <property type="protein sequence ID" value="ACAC_0001326601-mRNA-1"/>
    <property type="gene ID" value="ACAC_0001326601"/>
</dbReference>
<feature type="transmembrane region" description="Helical" evidence="1">
    <location>
        <begin position="552"/>
        <end position="574"/>
    </location>
</feature>
<dbReference type="InterPro" id="IPR052728">
    <property type="entry name" value="O2_lipid_transport_reg"/>
</dbReference>
<dbReference type="PANTHER" id="PTHR11161">
    <property type="entry name" value="O-ACYLTRANSFERASE"/>
    <property type="match status" value="1"/>
</dbReference>
<dbReference type="Proteomes" id="UP000035642">
    <property type="component" value="Unassembled WGS sequence"/>
</dbReference>
<feature type="transmembrane region" description="Helical" evidence="1">
    <location>
        <begin position="665"/>
        <end position="683"/>
    </location>
</feature>
<evidence type="ECO:0000313" key="4">
    <source>
        <dbReference type="WBParaSite" id="ACAC_0001326601-mRNA-1"/>
    </source>
</evidence>
<dbReference type="InterPro" id="IPR006621">
    <property type="entry name" value="Nose-resist-to-fluoxetine_N"/>
</dbReference>
<protein>
    <submittedName>
        <fullName evidence="4">NRF domain-containing protein</fullName>
    </submittedName>
</protein>
<accession>A0A158PCW7</accession>
<reference evidence="4" key="2">
    <citation type="submission" date="2016-04" db="UniProtKB">
        <authorList>
            <consortium name="WormBaseParasite"/>
        </authorList>
    </citation>
    <scope>IDENTIFICATION</scope>
</reference>
<dbReference type="PANTHER" id="PTHR11161:SF65">
    <property type="entry name" value="NOSE RESISTANT TO FLUOXETINE PROTEIN 6"/>
    <property type="match status" value="1"/>
</dbReference>
<reference evidence="3" key="1">
    <citation type="submission" date="2012-09" db="EMBL/GenBank/DDBJ databases">
        <authorList>
            <person name="Martin A.A."/>
        </authorList>
    </citation>
    <scope>NUCLEOTIDE SEQUENCE</scope>
</reference>